<evidence type="ECO:0000313" key="2">
    <source>
        <dbReference type="Proteomes" id="UP000294901"/>
    </source>
</evidence>
<organism evidence="1 2">
    <name type="scientific">Paractinoplanes brasiliensis</name>
    <dbReference type="NCBI Taxonomy" id="52695"/>
    <lineage>
        <taxon>Bacteria</taxon>
        <taxon>Bacillati</taxon>
        <taxon>Actinomycetota</taxon>
        <taxon>Actinomycetes</taxon>
        <taxon>Micromonosporales</taxon>
        <taxon>Micromonosporaceae</taxon>
        <taxon>Paractinoplanes</taxon>
    </lineage>
</organism>
<name>A0A4R6J768_9ACTN</name>
<dbReference type="EMBL" id="SNWR01000002">
    <property type="protein sequence ID" value="TDO31340.1"/>
    <property type="molecule type" value="Genomic_DNA"/>
</dbReference>
<sequence>MADEARLQISEFTHLSYGSLTCTVRCLAGVVRVGDRVRLRSAASGSMAGGLTVSQIWRYGDVPFIDLGMTARVTVTSAPAIEVAAIKRAAEGTPAGQWHRLGFQLVADPGAL</sequence>
<comment type="caution">
    <text evidence="1">The sequence shown here is derived from an EMBL/GenBank/DDBJ whole genome shotgun (WGS) entry which is preliminary data.</text>
</comment>
<accession>A0A4R6J768</accession>
<dbReference type="RefSeq" id="WP_133877467.1">
    <property type="nucleotide sequence ID" value="NZ_BOMD01000045.1"/>
</dbReference>
<evidence type="ECO:0000313" key="1">
    <source>
        <dbReference type="EMBL" id="TDO31340.1"/>
    </source>
</evidence>
<dbReference type="Proteomes" id="UP000294901">
    <property type="component" value="Unassembled WGS sequence"/>
</dbReference>
<dbReference type="AlphaFoldDB" id="A0A4R6J768"/>
<proteinExistence type="predicted"/>
<gene>
    <name evidence="1" type="ORF">C8E87_6759</name>
</gene>
<reference evidence="1 2" key="1">
    <citation type="submission" date="2019-03" db="EMBL/GenBank/DDBJ databases">
        <title>Sequencing the genomes of 1000 actinobacteria strains.</title>
        <authorList>
            <person name="Klenk H.-P."/>
        </authorList>
    </citation>
    <scope>NUCLEOTIDE SEQUENCE [LARGE SCALE GENOMIC DNA]</scope>
    <source>
        <strain evidence="1 2">DSM 43805</strain>
    </source>
</reference>
<protein>
    <recommendedName>
        <fullName evidence="3">PilZ domain-containing protein</fullName>
    </recommendedName>
</protein>
<evidence type="ECO:0008006" key="3">
    <source>
        <dbReference type="Google" id="ProtNLM"/>
    </source>
</evidence>
<keyword evidence="2" id="KW-1185">Reference proteome</keyword>